<dbReference type="AlphaFoldDB" id="A0A074ZKN1"/>
<sequence length="67" mass="7283">MTPPIKDDHMAGGINKKLRARDAGDSCVNNCKLRAPILDASSVTTTVHQSEQLVHTTKKLIARVDQS</sequence>
<gene>
    <name evidence="1" type="ORF">T265_05168</name>
</gene>
<evidence type="ECO:0000313" key="1">
    <source>
        <dbReference type="EMBL" id="KER27888.1"/>
    </source>
</evidence>
<dbReference type="EMBL" id="KL596712">
    <property type="protein sequence ID" value="KER27888.1"/>
    <property type="molecule type" value="Genomic_DNA"/>
</dbReference>
<evidence type="ECO:0000313" key="2">
    <source>
        <dbReference type="Proteomes" id="UP000054324"/>
    </source>
</evidence>
<keyword evidence="2" id="KW-1185">Reference proteome</keyword>
<reference evidence="1 2" key="1">
    <citation type="submission" date="2013-11" db="EMBL/GenBank/DDBJ databases">
        <title>Opisthorchis viverrini - life in the bile duct.</title>
        <authorList>
            <person name="Young N.D."/>
            <person name="Nagarajan N."/>
            <person name="Lin S.J."/>
            <person name="Korhonen P.K."/>
            <person name="Jex A.R."/>
            <person name="Hall R.S."/>
            <person name="Safavi-Hemami H."/>
            <person name="Kaewkong W."/>
            <person name="Bertrand D."/>
            <person name="Gao S."/>
            <person name="Seet Q."/>
            <person name="Wongkham S."/>
            <person name="Teh B.T."/>
            <person name="Wongkham C."/>
            <person name="Intapan P.M."/>
            <person name="Maleewong W."/>
            <person name="Yang X."/>
            <person name="Hu M."/>
            <person name="Wang Z."/>
            <person name="Hofmann A."/>
            <person name="Sternberg P.W."/>
            <person name="Tan P."/>
            <person name="Wang J."/>
            <person name="Gasser R.B."/>
        </authorList>
    </citation>
    <scope>NUCLEOTIDE SEQUENCE [LARGE SCALE GENOMIC DNA]</scope>
</reference>
<protein>
    <submittedName>
        <fullName evidence="1">Uncharacterized protein</fullName>
    </submittedName>
</protein>
<dbReference type="RefSeq" id="XP_009168364.1">
    <property type="nucleotide sequence ID" value="XM_009170100.1"/>
</dbReference>
<accession>A0A074ZKN1</accession>
<dbReference type="CTD" id="20319350"/>
<dbReference type="KEGG" id="ovi:T265_05168"/>
<dbReference type="GeneID" id="20319350"/>
<proteinExistence type="predicted"/>
<name>A0A074ZKN1_OPIVI</name>
<organism evidence="1 2">
    <name type="scientific">Opisthorchis viverrini</name>
    <name type="common">Southeast Asian liver fluke</name>
    <dbReference type="NCBI Taxonomy" id="6198"/>
    <lineage>
        <taxon>Eukaryota</taxon>
        <taxon>Metazoa</taxon>
        <taxon>Spiralia</taxon>
        <taxon>Lophotrochozoa</taxon>
        <taxon>Platyhelminthes</taxon>
        <taxon>Trematoda</taxon>
        <taxon>Digenea</taxon>
        <taxon>Opisthorchiida</taxon>
        <taxon>Opisthorchiata</taxon>
        <taxon>Opisthorchiidae</taxon>
        <taxon>Opisthorchis</taxon>
    </lineage>
</organism>
<dbReference type="Proteomes" id="UP000054324">
    <property type="component" value="Unassembled WGS sequence"/>
</dbReference>